<evidence type="ECO:0000313" key="3">
    <source>
        <dbReference type="Proteomes" id="UP000005481"/>
    </source>
</evidence>
<dbReference type="CDD" id="cd16896">
    <property type="entry name" value="LT_Slt70-like"/>
    <property type="match status" value="1"/>
</dbReference>
<dbReference type="PANTHER" id="PTHR37423">
    <property type="entry name" value="SOLUBLE LYTIC MUREIN TRANSGLYCOSYLASE-RELATED"/>
    <property type="match status" value="1"/>
</dbReference>
<sequence>MRRKNRTDTTIIAVLAVLLCIFYFSSWKQTVMRKFVYPLEYDYMVRQYAHANGVRPSLVAAVVLAESKFNQEAASRRGASGLMQIMPETGEWIAEEMGLPGFSADKLSDVSMNLRMGTWYLAYLFREYDGNTILVLSAYNAGRGQVDEWIKEYGWDKNFSEIEQIPFSETREYVKVVMQNEEQYKALYDF</sequence>
<evidence type="ECO:0000259" key="1">
    <source>
        <dbReference type="Pfam" id="PF01464"/>
    </source>
</evidence>
<dbReference type="PATRIC" id="fig|861450.3.peg.1757"/>
<accession>G9YJP8</accession>
<dbReference type="STRING" id="861450.HMPREF0080_01901"/>
<dbReference type="PANTHER" id="PTHR37423:SF2">
    <property type="entry name" value="MEMBRANE-BOUND LYTIC MUREIN TRANSGLYCOSYLASE C"/>
    <property type="match status" value="1"/>
</dbReference>
<dbReference type="InterPro" id="IPR008258">
    <property type="entry name" value="Transglycosylase_SLT_dom_1"/>
</dbReference>
<comment type="caution">
    <text evidence="2">The sequence shown here is derived from an EMBL/GenBank/DDBJ whole genome shotgun (WGS) entry which is preliminary data.</text>
</comment>
<dbReference type="EMBL" id="AGCJ01000081">
    <property type="protein sequence ID" value="EHM38447.1"/>
    <property type="molecule type" value="Genomic_DNA"/>
</dbReference>
<name>G9YJP8_9FIRM</name>
<dbReference type="AlphaFoldDB" id="G9YJP8"/>
<dbReference type="Proteomes" id="UP000005481">
    <property type="component" value="Unassembled WGS sequence"/>
</dbReference>
<dbReference type="HOGENOM" id="CLU_065765_7_0_9"/>
<organism evidence="2 3">
    <name type="scientific">Anaeroglobus geminatus F0357</name>
    <dbReference type="NCBI Taxonomy" id="861450"/>
    <lineage>
        <taxon>Bacteria</taxon>
        <taxon>Bacillati</taxon>
        <taxon>Bacillota</taxon>
        <taxon>Negativicutes</taxon>
        <taxon>Veillonellales</taxon>
        <taxon>Veillonellaceae</taxon>
        <taxon>Anaeroglobus</taxon>
    </lineage>
</organism>
<protein>
    <submittedName>
        <fullName evidence="2">Transglycosylase SLT domain protein</fullName>
    </submittedName>
</protein>
<proteinExistence type="predicted"/>
<dbReference type="Pfam" id="PF01464">
    <property type="entry name" value="SLT"/>
    <property type="match status" value="1"/>
</dbReference>
<dbReference type="InterPro" id="IPR023346">
    <property type="entry name" value="Lysozyme-like_dom_sf"/>
</dbReference>
<dbReference type="SUPFAM" id="SSF53955">
    <property type="entry name" value="Lysozyme-like"/>
    <property type="match status" value="1"/>
</dbReference>
<keyword evidence="3" id="KW-1185">Reference proteome</keyword>
<gene>
    <name evidence="2" type="ORF">HMPREF0080_01901</name>
</gene>
<dbReference type="RefSeq" id="WP_006790868.1">
    <property type="nucleotide sequence ID" value="NZ_JH417610.1"/>
</dbReference>
<dbReference type="eggNOG" id="COG0741">
    <property type="taxonomic scope" value="Bacteria"/>
</dbReference>
<dbReference type="Gene3D" id="1.10.530.10">
    <property type="match status" value="1"/>
</dbReference>
<reference evidence="2 3" key="1">
    <citation type="submission" date="2011-08" db="EMBL/GenBank/DDBJ databases">
        <authorList>
            <person name="Weinstock G."/>
            <person name="Sodergren E."/>
            <person name="Clifton S."/>
            <person name="Fulton L."/>
            <person name="Fulton B."/>
            <person name="Courtney L."/>
            <person name="Fronick C."/>
            <person name="Harrison M."/>
            <person name="Strong C."/>
            <person name="Farmer C."/>
            <person name="Delahaunty K."/>
            <person name="Markovic C."/>
            <person name="Hall O."/>
            <person name="Minx P."/>
            <person name="Tomlinson C."/>
            <person name="Mitreva M."/>
            <person name="Hou S."/>
            <person name="Chen J."/>
            <person name="Wollam A."/>
            <person name="Pepin K.H."/>
            <person name="Johnson M."/>
            <person name="Bhonagiri V."/>
            <person name="Zhang X."/>
            <person name="Suruliraj S."/>
            <person name="Warren W."/>
            <person name="Chinwalla A."/>
            <person name="Mardis E.R."/>
            <person name="Wilson R.K."/>
        </authorList>
    </citation>
    <scope>NUCLEOTIDE SEQUENCE [LARGE SCALE GENOMIC DNA]</scope>
    <source>
        <strain evidence="2 3">F0357</strain>
    </source>
</reference>
<evidence type="ECO:0000313" key="2">
    <source>
        <dbReference type="EMBL" id="EHM38447.1"/>
    </source>
</evidence>
<feature type="domain" description="Transglycosylase SLT" evidence="1">
    <location>
        <begin position="45"/>
        <end position="157"/>
    </location>
</feature>